<name>A0A9J5WA76_SOLCO</name>
<evidence type="ECO:0000313" key="2">
    <source>
        <dbReference type="Proteomes" id="UP000824120"/>
    </source>
</evidence>
<gene>
    <name evidence="1" type="ORF">H5410_061774</name>
</gene>
<protein>
    <recommendedName>
        <fullName evidence="3">Reverse transcriptase domain-containing protein</fullName>
    </recommendedName>
</protein>
<reference evidence="1 2" key="1">
    <citation type="submission" date="2020-09" db="EMBL/GenBank/DDBJ databases">
        <title>De no assembly of potato wild relative species, Solanum commersonii.</title>
        <authorList>
            <person name="Cho K."/>
        </authorList>
    </citation>
    <scope>NUCLEOTIDE SEQUENCE [LARGE SCALE GENOMIC DNA]</scope>
    <source>
        <strain evidence="1">LZ3.2</strain>
        <tissue evidence="1">Leaf</tissue>
    </source>
</reference>
<accession>A0A9J5WA76</accession>
<sequence length="76" mass="8857">MQKWGPEINYLSYVDDTILFYSGQPTSIKKMMKVLRNHKEVSGRITGIKQGSFPFTYSGCLFFYGRKNGKHFEQLI</sequence>
<comment type="caution">
    <text evidence="1">The sequence shown here is derived from an EMBL/GenBank/DDBJ whole genome shotgun (WGS) entry which is preliminary data.</text>
</comment>
<dbReference type="OrthoDB" id="1329227at2759"/>
<evidence type="ECO:0000313" key="1">
    <source>
        <dbReference type="EMBL" id="KAG5572008.1"/>
    </source>
</evidence>
<dbReference type="Proteomes" id="UP000824120">
    <property type="component" value="Chromosome 12"/>
</dbReference>
<organism evidence="1 2">
    <name type="scientific">Solanum commersonii</name>
    <name type="common">Commerson's wild potato</name>
    <name type="synonym">Commerson's nightshade</name>
    <dbReference type="NCBI Taxonomy" id="4109"/>
    <lineage>
        <taxon>Eukaryota</taxon>
        <taxon>Viridiplantae</taxon>
        <taxon>Streptophyta</taxon>
        <taxon>Embryophyta</taxon>
        <taxon>Tracheophyta</taxon>
        <taxon>Spermatophyta</taxon>
        <taxon>Magnoliopsida</taxon>
        <taxon>eudicotyledons</taxon>
        <taxon>Gunneridae</taxon>
        <taxon>Pentapetalae</taxon>
        <taxon>asterids</taxon>
        <taxon>lamiids</taxon>
        <taxon>Solanales</taxon>
        <taxon>Solanaceae</taxon>
        <taxon>Solanoideae</taxon>
        <taxon>Solaneae</taxon>
        <taxon>Solanum</taxon>
    </lineage>
</organism>
<proteinExistence type="predicted"/>
<evidence type="ECO:0008006" key="3">
    <source>
        <dbReference type="Google" id="ProtNLM"/>
    </source>
</evidence>
<dbReference type="EMBL" id="JACXVP010000012">
    <property type="protein sequence ID" value="KAG5572008.1"/>
    <property type="molecule type" value="Genomic_DNA"/>
</dbReference>
<keyword evidence="2" id="KW-1185">Reference proteome</keyword>
<dbReference type="AlphaFoldDB" id="A0A9J5WA76"/>